<dbReference type="EMBL" id="JAENHL010000007">
    <property type="protein sequence ID" value="MBK1869008.1"/>
    <property type="molecule type" value="Genomic_DNA"/>
</dbReference>
<keyword evidence="2" id="KW-1185">Reference proteome</keyword>
<name>A0ACC5R8L9_9HYPH</name>
<accession>A0ACC5R8L9</accession>
<protein>
    <submittedName>
        <fullName evidence="1">Uncharacterized protein</fullName>
    </submittedName>
</protein>
<organism evidence="1 2">
    <name type="scientific">Taklimakanibacter albus</name>
    <dbReference type="NCBI Taxonomy" id="2800327"/>
    <lineage>
        <taxon>Bacteria</taxon>
        <taxon>Pseudomonadati</taxon>
        <taxon>Pseudomonadota</taxon>
        <taxon>Alphaproteobacteria</taxon>
        <taxon>Hyphomicrobiales</taxon>
        <taxon>Aestuariivirgaceae</taxon>
        <taxon>Taklimakanibacter</taxon>
    </lineage>
</organism>
<comment type="caution">
    <text evidence="1">The sequence shown here is derived from an EMBL/GenBank/DDBJ whole genome shotgun (WGS) entry which is preliminary data.</text>
</comment>
<evidence type="ECO:0000313" key="2">
    <source>
        <dbReference type="Proteomes" id="UP000616151"/>
    </source>
</evidence>
<gene>
    <name evidence="1" type="ORF">JHL16_21795</name>
</gene>
<reference evidence="1" key="1">
    <citation type="submission" date="2021-01" db="EMBL/GenBank/DDBJ databases">
        <authorList>
            <person name="Sun Q."/>
        </authorList>
    </citation>
    <scope>NUCLEOTIDE SEQUENCE</scope>
    <source>
        <strain evidence="1">YIM B02566</strain>
    </source>
</reference>
<dbReference type="Proteomes" id="UP000616151">
    <property type="component" value="Unassembled WGS sequence"/>
</dbReference>
<sequence length="314" mass="33857">MSGLELFSIGSWSIFDHLLRMQRLPQEGETVPLDMPISEMERLHFGDCSANIAAVAARLGVRTGLGMVVGDDFETSGYAAHLRNLGVDLSGVEIRANEKSGHSFNFFDAENRSFCVSHLGVAAQQDDWRIPEAIIASAKALVVSEMFSVYTLAAIEAAKRAGRLTAINGMVATAGDLASRFLAAADVLILSRGEAADLMTRLSLGSPSKLLDLGPRLVVVTEGSNGSRWYQAQGEIHLPAVKTDHFVDSTGAGDSFAASVMCGLVRGWPVEQIGKFAATVASFVVEAWGCQTNLPDMDQVAERYRNFFKEVLIR</sequence>
<evidence type="ECO:0000313" key="1">
    <source>
        <dbReference type="EMBL" id="MBK1869008.1"/>
    </source>
</evidence>
<proteinExistence type="predicted"/>